<keyword evidence="4 10" id="KW-0863">Zinc-finger</keyword>
<proteinExistence type="predicted"/>
<keyword evidence="6" id="KW-0805">Transcription regulation</keyword>
<comment type="subcellular location">
    <subcellularLocation>
        <location evidence="1">Nucleus</location>
    </subcellularLocation>
</comment>
<accession>A0ABD0X513</accession>
<feature type="domain" description="C2H2-type" evidence="12">
    <location>
        <begin position="417"/>
        <end position="444"/>
    </location>
</feature>
<keyword evidence="2" id="KW-0479">Metal-binding</keyword>
<keyword evidence="5" id="KW-0862">Zinc</keyword>
<evidence type="ECO:0000256" key="6">
    <source>
        <dbReference type="ARBA" id="ARBA00023015"/>
    </source>
</evidence>
<evidence type="ECO:0000256" key="4">
    <source>
        <dbReference type="ARBA" id="ARBA00022771"/>
    </source>
</evidence>
<dbReference type="AlphaFoldDB" id="A0ABD0X513"/>
<feature type="domain" description="C2H2-type" evidence="12">
    <location>
        <begin position="361"/>
        <end position="388"/>
    </location>
</feature>
<dbReference type="SMART" id="SM00355">
    <property type="entry name" value="ZnF_C2H2"/>
    <property type="match status" value="4"/>
</dbReference>
<feature type="domain" description="C2H2-type" evidence="12">
    <location>
        <begin position="389"/>
        <end position="416"/>
    </location>
</feature>
<keyword evidence="3" id="KW-0677">Repeat</keyword>
<evidence type="ECO:0000259" key="12">
    <source>
        <dbReference type="PROSITE" id="PS50157"/>
    </source>
</evidence>
<dbReference type="FunFam" id="3.30.160.60:FF:002343">
    <property type="entry name" value="Zinc finger protein 33A"/>
    <property type="match status" value="1"/>
</dbReference>
<evidence type="ECO:0000256" key="8">
    <source>
        <dbReference type="ARBA" id="ARBA00023163"/>
    </source>
</evidence>
<comment type="caution">
    <text evidence="13">The sequence shown here is derived from an EMBL/GenBank/DDBJ whole genome shotgun (WGS) entry which is preliminary data.</text>
</comment>
<dbReference type="PANTHER" id="PTHR23235">
    <property type="entry name" value="KRUEPPEL-LIKE TRANSCRIPTION FACTOR"/>
    <property type="match status" value="1"/>
</dbReference>
<dbReference type="PROSITE" id="PS00028">
    <property type="entry name" value="ZINC_FINGER_C2H2_1"/>
    <property type="match status" value="4"/>
</dbReference>
<keyword evidence="7" id="KW-0238">DNA-binding</keyword>
<dbReference type="Proteomes" id="UP001557470">
    <property type="component" value="Unassembled WGS sequence"/>
</dbReference>
<evidence type="ECO:0000256" key="11">
    <source>
        <dbReference type="SAM" id="Coils"/>
    </source>
</evidence>
<evidence type="ECO:0000256" key="3">
    <source>
        <dbReference type="ARBA" id="ARBA00022737"/>
    </source>
</evidence>
<keyword evidence="11" id="KW-0175">Coiled coil</keyword>
<evidence type="ECO:0000256" key="10">
    <source>
        <dbReference type="PROSITE-ProRule" id="PRU00042"/>
    </source>
</evidence>
<evidence type="ECO:0000313" key="14">
    <source>
        <dbReference type="Proteomes" id="UP001557470"/>
    </source>
</evidence>
<keyword evidence="8" id="KW-0804">Transcription</keyword>
<dbReference type="FunFam" id="3.30.160.60:FF:000625">
    <property type="entry name" value="Zinc finger protein 536"/>
    <property type="match status" value="1"/>
</dbReference>
<protein>
    <recommendedName>
        <fullName evidence="12">C2H2-type domain-containing protein</fullName>
    </recommendedName>
</protein>
<evidence type="ECO:0000313" key="13">
    <source>
        <dbReference type="EMBL" id="KAL0974191.1"/>
    </source>
</evidence>
<dbReference type="PROSITE" id="PS50157">
    <property type="entry name" value="ZINC_FINGER_C2H2_2"/>
    <property type="match status" value="4"/>
</dbReference>
<dbReference type="Pfam" id="PF00096">
    <property type="entry name" value="zf-C2H2"/>
    <property type="match status" value="4"/>
</dbReference>
<dbReference type="EMBL" id="JAGEUA010000006">
    <property type="protein sequence ID" value="KAL0974191.1"/>
    <property type="molecule type" value="Genomic_DNA"/>
</dbReference>
<dbReference type="PANTHER" id="PTHR23235:SF120">
    <property type="entry name" value="KRUPPEL-LIKE FACTOR 15"/>
    <property type="match status" value="1"/>
</dbReference>
<reference evidence="13 14" key="1">
    <citation type="submission" date="2024-06" db="EMBL/GenBank/DDBJ databases">
        <authorList>
            <person name="Pan Q."/>
            <person name="Wen M."/>
            <person name="Jouanno E."/>
            <person name="Zahm M."/>
            <person name="Klopp C."/>
            <person name="Cabau C."/>
            <person name="Louis A."/>
            <person name="Berthelot C."/>
            <person name="Parey E."/>
            <person name="Roest Crollius H."/>
            <person name="Montfort J."/>
            <person name="Robinson-Rechavi M."/>
            <person name="Bouchez O."/>
            <person name="Lampietro C."/>
            <person name="Lopez Roques C."/>
            <person name="Donnadieu C."/>
            <person name="Postlethwait J."/>
            <person name="Bobe J."/>
            <person name="Verreycken H."/>
            <person name="Guiguen Y."/>
        </authorList>
    </citation>
    <scope>NUCLEOTIDE SEQUENCE [LARGE SCALE GENOMIC DNA]</scope>
    <source>
        <strain evidence="13">Up_M1</strain>
        <tissue evidence="13">Testis</tissue>
    </source>
</reference>
<evidence type="ECO:0000256" key="1">
    <source>
        <dbReference type="ARBA" id="ARBA00004123"/>
    </source>
</evidence>
<evidence type="ECO:0000256" key="9">
    <source>
        <dbReference type="ARBA" id="ARBA00023242"/>
    </source>
</evidence>
<evidence type="ECO:0000256" key="2">
    <source>
        <dbReference type="ARBA" id="ARBA00022723"/>
    </source>
</evidence>
<dbReference type="InterPro" id="IPR036236">
    <property type="entry name" value="Znf_C2H2_sf"/>
</dbReference>
<dbReference type="GO" id="GO:0005634">
    <property type="term" value="C:nucleus"/>
    <property type="evidence" value="ECO:0007669"/>
    <property type="project" value="UniProtKB-SubCell"/>
</dbReference>
<dbReference type="FunFam" id="3.30.160.60:FF:001527">
    <property type="entry name" value="Zinc finger protein"/>
    <property type="match status" value="1"/>
</dbReference>
<evidence type="ECO:0000256" key="5">
    <source>
        <dbReference type="ARBA" id="ARBA00022833"/>
    </source>
</evidence>
<dbReference type="GO" id="GO:0003677">
    <property type="term" value="F:DNA binding"/>
    <property type="evidence" value="ECO:0007669"/>
    <property type="project" value="UniProtKB-KW"/>
</dbReference>
<feature type="coiled-coil region" evidence="11">
    <location>
        <begin position="45"/>
        <end position="72"/>
    </location>
</feature>
<gene>
    <name evidence="13" type="ORF">UPYG_G00216930</name>
</gene>
<dbReference type="SUPFAM" id="SSF57667">
    <property type="entry name" value="beta-beta-alpha zinc fingers"/>
    <property type="match status" value="2"/>
</dbReference>
<evidence type="ECO:0000256" key="7">
    <source>
        <dbReference type="ARBA" id="ARBA00023125"/>
    </source>
</evidence>
<dbReference type="InterPro" id="IPR013087">
    <property type="entry name" value="Znf_C2H2_type"/>
</dbReference>
<keyword evidence="9" id="KW-0539">Nucleus</keyword>
<keyword evidence="14" id="KW-1185">Reference proteome</keyword>
<name>A0ABD0X513_UMBPY</name>
<dbReference type="FunFam" id="3.30.160.60:FF:001228">
    <property type="entry name" value="Zinc finger protein 236"/>
    <property type="match status" value="1"/>
</dbReference>
<organism evidence="13 14">
    <name type="scientific">Umbra pygmaea</name>
    <name type="common">Eastern mudminnow</name>
    <dbReference type="NCBI Taxonomy" id="75934"/>
    <lineage>
        <taxon>Eukaryota</taxon>
        <taxon>Metazoa</taxon>
        <taxon>Chordata</taxon>
        <taxon>Craniata</taxon>
        <taxon>Vertebrata</taxon>
        <taxon>Euteleostomi</taxon>
        <taxon>Actinopterygii</taxon>
        <taxon>Neopterygii</taxon>
        <taxon>Teleostei</taxon>
        <taxon>Protacanthopterygii</taxon>
        <taxon>Esociformes</taxon>
        <taxon>Umbridae</taxon>
        <taxon>Umbra</taxon>
    </lineage>
</organism>
<dbReference type="Gene3D" id="3.30.160.60">
    <property type="entry name" value="Classic Zinc Finger"/>
    <property type="match status" value="4"/>
</dbReference>
<dbReference type="GO" id="GO:0008270">
    <property type="term" value="F:zinc ion binding"/>
    <property type="evidence" value="ECO:0007669"/>
    <property type="project" value="UniProtKB-KW"/>
</dbReference>
<feature type="domain" description="C2H2-type" evidence="12">
    <location>
        <begin position="333"/>
        <end position="360"/>
    </location>
</feature>
<sequence>MSTTMQTNLSVQTQLASIMDVLARAAVTEISQLFSESSAELQVEISRSYKENEALKMRLKVMKNELFSLRLQRASTPRASRFSFGRTFRPRTKLTDKTPDDQTTINISDDAAITVDEDERPSTVKKECTDVESPDVILIKDEEGPEDDFEGCGPEEGHHDDIHVETVAMATPQTESPTQRLSHDEGPYSINTHGQVEGPYSINPHGEVEGPTGSVRSDESYPFFRAPEMPQSVSSHSALLPNHTVNHSIQMNPHSIGDPLPGNRPMMGVQTDRGCLVRGDAGGRGLKIVQVASLSTTPVTPTTTMATQGGGVRRPAHVSQFQRHHAPHPTKPLLCHECGKRFFRRIDLIRHRAVHTGEKPVICNLCGNSFVNKTTLRVHMRIHTGERPYMCSLCGKGFTQNGSLTIHLRTHSGEKPYSCSLCGASFNNPSNLRRHMVTHPEQAGTLTL</sequence>